<dbReference type="Gene3D" id="1.10.10.60">
    <property type="entry name" value="Homeodomain-like"/>
    <property type="match status" value="1"/>
</dbReference>
<keyword evidence="8" id="KW-0539">Nucleus</keyword>
<dbReference type="SMART" id="SM00717">
    <property type="entry name" value="SANT"/>
    <property type="match status" value="1"/>
</dbReference>
<feature type="region of interest" description="Disordered" evidence="10">
    <location>
        <begin position="432"/>
        <end position="498"/>
    </location>
</feature>
<feature type="compositionally biased region" description="Polar residues" evidence="10">
    <location>
        <begin position="432"/>
        <end position="451"/>
    </location>
</feature>
<dbReference type="PANTHER" id="PTHR16089">
    <property type="entry name" value="REST COREPRESSOR COREST PROTEIN-RELATED"/>
    <property type="match status" value="1"/>
</dbReference>
<proteinExistence type="predicted"/>
<feature type="compositionally biased region" description="Polar residues" evidence="10">
    <location>
        <begin position="1"/>
        <end position="10"/>
    </location>
</feature>
<feature type="compositionally biased region" description="Low complexity" evidence="10">
    <location>
        <begin position="352"/>
        <end position="361"/>
    </location>
</feature>
<evidence type="ECO:0000259" key="13">
    <source>
        <dbReference type="PROSITE" id="PS51293"/>
    </source>
</evidence>
<feature type="domain" description="SANT" evidence="13">
    <location>
        <begin position="702"/>
        <end position="753"/>
    </location>
</feature>
<dbReference type="PROSITE" id="PS50157">
    <property type="entry name" value="ZINC_FINGER_C2H2_2"/>
    <property type="match status" value="1"/>
</dbReference>
<keyword evidence="4" id="KW-0862">Zinc</keyword>
<dbReference type="InParanoid" id="A0A672YLS6"/>
<keyword evidence="6" id="KW-0238">DNA-binding</keyword>
<evidence type="ECO:0000313" key="14">
    <source>
        <dbReference type="Ensembl" id="ENSSORP00005005571.1"/>
    </source>
</evidence>
<feature type="compositionally biased region" description="Polar residues" evidence="10">
    <location>
        <begin position="263"/>
        <end position="281"/>
    </location>
</feature>
<keyword evidence="15" id="KW-1185">Reference proteome</keyword>
<evidence type="ECO:0000313" key="15">
    <source>
        <dbReference type="Proteomes" id="UP000472271"/>
    </source>
</evidence>
<feature type="compositionally biased region" description="Low complexity" evidence="10">
    <location>
        <begin position="24"/>
        <end position="34"/>
    </location>
</feature>
<feature type="region of interest" description="Disordered" evidence="10">
    <location>
        <begin position="253"/>
        <end position="281"/>
    </location>
</feature>
<dbReference type="InterPro" id="IPR001005">
    <property type="entry name" value="SANT/Myb"/>
</dbReference>
<reference evidence="14" key="1">
    <citation type="submission" date="2019-06" db="EMBL/GenBank/DDBJ databases">
        <authorList>
            <consortium name="Wellcome Sanger Institute Data Sharing"/>
        </authorList>
    </citation>
    <scope>NUCLEOTIDE SEQUENCE [LARGE SCALE GENOMIC DNA]</scope>
</reference>
<evidence type="ECO:0000256" key="6">
    <source>
        <dbReference type="ARBA" id="ARBA00023125"/>
    </source>
</evidence>
<comment type="subcellular location">
    <subcellularLocation>
        <location evidence="1">Nucleus</location>
    </subcellularLocation>
</comment>
<dbReference type="InterPro" id="IPR013087">
    <property type="entry name" value="Znf_C2H2_type"/>
</dbReference>
<feature type="domain" description="C2H2-type" evidence="11">
    <location>
        <begin position="800"/>
        <end position="827"/>
    </location>
</feature>
<keyword evidence="3 9" id="KW-0863">Zinc-finger</keyword>
<dbReference type="GO" id="GO:0000118">
    <property type="term" value="C:histone deacetylase complex"/>
    <property type="evidence" value="ECO:0007669"/>
    <property type="project" value="TreeGrafter"/>
</dbReference>
<evidence type="ECO:0000256" key="1">
    <source>
        <dbReference type="ARBA" id="ARBA00004123"/>
    </source>
</evidence>
<dbReference type="Pfam" id="PF01448">
    <property type="entry name" value="ELM2"/>
    <property type="match status" value="1"/>
</dbReference>
<evidence type="ECO:0000256" key="10">
    <source>
        <dbReference type="SAM" id="MobiDB-lite"/>
    </source>
</evidence>
<dbReference type="GO" id="GO:0006357">
    <property type="term" value="P:regulation of transcription by RNA polymerase II"/>
    <property type="evidence" value="ECO:0007669"/>
    <property type="project" value="TreeGrafter"/>
</dbReference>
<feature type="region of interest" description="Disordered" evidence="10">
    <location>
        <begin position="510"/>
        <end position="558"/>
    </location>
</feature>
<evidence type="ECO:0000259" key="12">
    <source>
        <dbReference type="PROSITE" id="PS51156"/>
    </source>
</evidence>
<dbReference type="AlphaFoldDB" id="A0A672YLS6"/>
<keyword evidence="7" id="KW-0804">Transcription</keyword>
<dbReference type="GO" id="GO:0003677">
    <property type="term" value="F:DNA binding"/>
    <property type="evidence" value="ECO:0007669"/>
    <property type="project" value="UniProtKB-KW"/>
</dbReference>
<dbReference type="SUPFAM" id="SSF46689">
    <property type="entry name" value="Homeodomain-like"/>
    <property type="match status" value="1"/>
</dbReference>
<dbReference type="OrthoDB" id="10258692at2759"/>
<evidence type="ECO:0000256" key="9">
    <source>
        <dbReference type="PROSITE-ProRule" id="PRU00042"/>
    </source>
</evidence>
<dbReference type="SMART" id="SM01189">
    <property type="entry name" value="ELM2"/>
    <property type="match status" value="1"/>
</dbReference>
<dbReference type="InterPro" id="IPR051066">
    <property type="entry name" value="Trans_reg/Corepressor"/>
</dbReference>
<protein>
    <submittedName>
        <fullName evidence="14">Transcriptional-regulating factor 1-like</fullName>
    </submittedName>
</protein>
<dbReference type="InterPro" id="IPR000949">
    <property type="entry name" value="ELM2_dom"/>
</dbReference>
<evidence type="ECO:0000256" key="7">
    <source>
        <dbReference type="ARBA" id="ARBA00023163"/>
    </source>
</evidence>
<gene>
    <name evidence="14" type="primary">si:dkey-19b23.10</name>
</gene>
<dbReference type="GO" id="GO:0008270">
    <property type="term" value="F:zinc ion binding"/>
    <property type="evidence" value="ECO:0007669"/>
    <property type="project" value="UniProtKB-KW"/>
</dbReference>
<dbReference type="InterPro" id="IPR009057">
    <property type="entry name" value="Homeodomain-like_sf"/>
</dbReference>
<evidence type="ECO:0000256" key="3">
    <source>
        <dbReference type="ARBA" id="ARBA00022771"/>
    </source>
</evidence>
<keyword evidence="2" id="KW-0479">Metal-binding</keyword>
<dbReference type="PROSITE" id="PS51156">
    <property type="entry name" value="ELM2"/>
    <property type="match status" value="1"/>
</dbReference>
<dbReference type="GO" id="GO:0005667">
    <property type="term" value="C:transcription regulator complex"/>
    <property type="evidence" value="ECO:0007669"/>
    <property type="project" value="TreeGrafter"/>
</dbReference>
<feature type="compositionally biased region" description="Basic residues" evidence="10">
    <location>
        <begin position="11"/>
        <end position="23"/>
    </location>
</feature>
<feature type="region of interest" description="Disordered" evidence="10">
    <location>
        <begin position="1"/>
        <end position="88"/>
    </location>
</feature>
<dbReference type="PROSITE" id="PS51293">
    <property type="entry name" value="SANT"/>
    <property type="match status" value="1"/>
</dbReference>
<evidence type="ECO:0000259" key="11">
    <source>
        <dbReference type="PROSITE" id="PS50157"/>
    </source>
</evidence>
<dbReference type="PANTHER" id="PTHR16089:SF43">
    <property type="match status" value="1"/>
</dbReference>
<feature type="region of interest" description="Disordered" evidence="10">
    <location>
        <begin position="326"/>
        <end position="390"/>
    </location>
</feature>
<feature type="domain" description="ELM2" evidence="12">
    <location>
        <begin position="596"/>
        <end position="692"/>
    </location>
</feature>
<evidence type="ECO:0000256" key="4">
    <source>
        <dbReference type="ARBA" id="ARBA00022833"/>
    </source>
</evidence>
<feature type="compositionally biased region" description="Low complexity" evidence="10">
    <location>
        <begin position="58"/>
        <end position="69"/>
    </location>
</feature>
<feature type="compositionally biased region" description="Polar residues" evidence="10">
    <location>
        <begin position="513"/>
        <end position="547"/>
    </location>
</feature>
<reference evidence="14" key="2">
    <citation type="submission" date="2025-08" db="UniProtKB">
        <authorList>
            <consortium name="Ensembl"/>
        </authorList>
    </citation>
    <scope>IDENTIFICATION</scope>
</reference>
<sequence length="980" mass="107266">MDDCSSTHTYPSHHHHHHHHHPSLHLNLPSLQSPEVDYSPAQPTLDPLQQYGSRGEESISSFTASGASSKGRKGSNGGERGLLNTSGSGLDASLGSHFDGESGHFVDSWYGSGKKEETWDDGESCESAADEFYSKIDCYRNPNDALNNRNCSTDDSVGPRGKANYNSFSHTGYEPKTETTYDIESHFMKQTTSGRFSDGGLDHCRMDSVVRDTYLGREEDYGSSSGSGEDQLQPTEVELSPWLNVSVMNQSGEGRWRGGLQGLASSFPPQRSPVGTNSRTYTQKLDSFSDAFLSQRKRRFPVVPSGDSSGQMWELESIKSRLSCAFDSDSPLPPSSSSPAHPSLPSFPSPPTSSHLMSSVLSPPPTPLPPPSHSPSKMDSPCTLGASAHSQGRETLGTLQFFPSRLQSLPPLHSSGIIWKFPVLPHCFPQSSGDCSSIEDNLRSSHGSDYGNSAAPHDVVQSSESSLLPSPSQRPILHPARTSYPSLHPHPSHSSGSYYMAGGSGVPYMVGQTVRNGPANVSQSQLQRENSPNYTGTPFPSILQSSRGQKRTRYTPRPLLNPFRRGAGLYSSLSSVHHRQDEVVCGEDEEGCAVLPCINVGPDFQADLPPCLTHDGSEVWPSEELPKEQLLWKPWDELTESITSQDQVEKLLSMCNSSCLPGGGSNTELALHCLHSCQGNTMATLEMLLFSKPAPTGDYHYSGTDYWTDNEKSLFGAALETYGKEFPLIHIMVKTKTVRQCVEFYYLSKKLQDKQKKLKEEENRNTEVTEQKRVTPICQPMERQMGLEEAVPVPSLASFFPCKLCGKMFYKIKSRNAHMKIHRQPQEDWTDRRLQQQILTQRLALTRPSNNLMPSGNLLPPQAPVLTFSSSGLAGTSSSNKNANNVISSITSSSNISPSDTSVLDHSTAVTYSNINSANSHVITSIDGADPSQRESGSVLPFQQTWGSYGHNHDPPSFYCSTDAKDRAQTGGGKEPIKWQ</sequence>
<accession>A0A672YLS6</accession>
<keyword evidence="5" id="KW-0805">Transcription regulation</keyword>
<dbReference type="FunFam" id="1.10.10.60:FF:000012">
    <property type="entry name" value="Metastasis-associated 1 family, member 3"/>
    <property type="match status" value="1"/>
</dbReference>
<dbReference type="PROSITE" id="PS00028">
    <property type="entry name" value="ZINC_FINGER_C2H2_1"/>
    <property type="match status" value="1"/>
</dbReference>
<feature type="compositionally biased region" description="Low complexity" evidence="10">
    <location>
        <begin position="462"/>
        <end position="471"/>
    </location>
</feature>
<dbReference type="Proteomes" id="UP000472271">
    <property type="component" value="Chromosome 18"/>
</dbReference>
<evidence type="ECO:0000256" key="2">
    <source>
        <dbReference type="ARBA" id="ARBA00022723"/>
    </source>
</evidence>
<evidence type="ECO:0000256" key="5">
    <source>
        <dbReference type="ARBA" id="ARBA00023015"/>
    </source>
</evidence>
<dbReference type="InterPro" id="IPR017884">
    <property type="entry name" value="SANT_dom"/>
</dbReference>
<reference evidence="14" key="3">
    <citation type="submission" date="2025-09" db="UniProtKB">
        <authorList>
            <consortium name="Ensembl"/>
        </authorList>
    </citation>
    <scope>IDENTIFICATION</scope>
</reference>
<dbReference type="GO" id="GO:0003714">
    <property type="term" value="F:transcription corepressor activity"/>
    <property type="evidence" value="ECO:0007669"/>
    <property type="project" value="TreeGrafter"/>
</dbReference>
<feature type="compositionally biased region" description="Low complexity" evidence="10">
    <location>
        <begin position="483"/>
        <end position="498"/>
    </location>
</feature>
<organism evidence="14 15">
    <name type="scientific">Sphaeramia orbicularis</name>
    <name type="common">orbiculate cardinalfish</name>
    <dbReference type="NCBI Taxonomy" id="375764"/>
    <lineage>
        <taxon>Eukaryota</taxon>
        <taxon>Metazoa</taxon>
        <taxon>Chordata</taxon>
        <taxon>Craniata</taxon>
        <taxon>Vertebrata</taxon>
        <taxon>Euteleostomi</taxon>
        <taxon>Actinopterygii</taxon>
        <taxon>Neopterygii</taxon>
        <taxon>Teleostei</taxon>
        <taxon>Neoteleostei</taxon>
        <taxon>Acanthomorphata</taxon>
        <taxon>Gobiaria</taxon>
        <taxon>Kurtiformes</taxon>
        <taxon>Apogonoidei</taxon>
        <taxon>Apogonidae</taxon>
        <taxon>Apogoninae</taxon>
        <taxon>Sphaeramia</taxon>
    </lineage>
</organism>
<feature type="compositionally biased region" description="Pro residues" evidence="10">
    <location>
        <begin position="362"/>
        <end position="373"/>
    </location>
</feature>
<name>A0A672YLS6_9TELE</name>
<dbReference type="Ensembl" id="ENSSORT00005005813.1">
    <property type="protein sequence ID" value="ENSSORP00005005571.1"/>
    <property type="gene ID" value="ENSSORG00005003378.1"/>
</dbReference>
<evidence type="ECO:0000256" key="8">
    <source>
        <dbReference type="ARBA" id="ARBA00023242"/>
    </source>
</evidence>